<reference evidence="2" key="1">
    <citation type="submission" date="2022-01" db="EMBL/GenBank/DDBJ databases">
        <title>Genome Sequence Resource for Two Populations of Ditylenchus destructor, the Migratory Endoparasitic Phytonematode.</title>
        <authorList>
            <person name="Zhang H."/>
            <person name="Lin R."/>
            <person name="Xie B."/>
        </authorList>
    </citation>
    <scope>NUCLEOTIDE SEQUENCE</scope>
    <source>
        <strain evidence="2">BazhouSP</strain>
    </source>
</reference>
<keyword evidence="3" id="KW-1185">Reference proteome</keyword>
<dbReference type="SMART" id="SM00220">
    <property type="entry name" value="S_TKc"/>
    <property type="match status" value="1"/>
</dbReference>
<dbReference type="Gene3D" id="1.10.510.10">
    <property type="entry name" value="Transferase(Phosphotransferase) domain 1"/>
    <property type="match status" value="1"/>
</dbReference>
<evidence type="ECO:0000259" key="1">
    <source>
        <dbReference type="PROSITE" id="PS50011"/>
    </source>
</evidence>
<proteinExistence type="predicted"/>
<dbReference type="PANTHER" id="PTHR11909">
    <property type="entry name" value="CASEIN KINASE-RELATED"/>
    <property type="match status" value="1"/>
</dbReference>
<dbReference type="InterPro" id="IPR011009">
    <property type="entry name" value="Kinase-like_dom_sf"/>
</dbReference>
<gene>
    <name evidence="2" type="ORF">DdX_20652</name>
</gene>
<comment type="caution">
    <text evidence="2">The sequence shown here is derived from an EMBL/GenBank/DDBJ whole genome shotgun (WGS) entry which is preliminary data.</text>
</comment>
<evidence type="ECO:0000313" key="3">
    <source>
        <dbReference type="Proteomes" id="UP001201812"/>
    </source>
</evidence>
<dbReference type="AlphaFoldDB" id="A0AAD4QWC5"/>
<dbReference type="Pfam" id="PF00069">
    <property type="entry name" value="Pkinase"/>
    <property type="match status" value="1"/>
</dbReference>
<dbReference type="PROSITE" id="PS50011">
    <property type="entry name" value="PROTEIN_KINASE_DOM"/>
    <property type="match status" value="1"/>
</dbReference>
<evidence type="ECO:0000313" key="2">
    <source>
        <dbReference type="EMBL" id="KAI1693446.1"/>
    </source>
</evidence>
<dbReference type="EMBL" id="JAKKPZ010000628">
    <property type="protein sequence ID" value="KAI1693446.1"/>
    <property type="molecule type" value="Genomic_DNA"/>
</dbReference>
<keyword evidence="2" id="KW-0418">Kinase</keyword>
<protein>
    <submittedName>
        <fullName evidence="2">Protein kinase domain-containing protein</fullName>
    </submittedName>
</protein>
<dbReference type="GO" id="GO:0005524">
    <property type="term" value="F:ATP binding"/>
    <property type="evidence" value="ECO:0007669"/>
    <property type="project" value="InterPro"/>
</dbReference>
<feature type="domain" description="Protein kinase" evidence="1">
    <location>
        <begin position="33"/>
        <end position="195"/>
    </location>
</feature>
<accession>A0AAD4QWC5</accession>
<keyword evidence="2" id="KW-0808">Transferase</keyword>
<dbReference type="InterPro" id="IPR050235">
    <property type="entry name" value="CK1_Ser-Thr_kinase"/>
</dbReference>
<dbReference type="GO" id="GO:0004672">
    <property type="term" value="F:protein kinase activity"/>
    <property type="evidence" value="ECO:0007669"/>
    <property type="project" value="InterPro"/>
</dbReference>
<sequence length="195" mass="22118">MVLDNGTILDKDEGKLLMYLSLENDGIYLVWRYVIVRFVTSGTVGNVYVAAQQQNHVTVAEVALKEVDEDEFDQKELHVLQLAAENSKDKMLQLRDTFVSGHNRYLVTQVVGSNFEDLRSNATDQKLTSVEAANLCVELLEAFQQIHSLGYLHVDHKPKNVCVSHADQKKVVLVDFGEATQFRKVGHWMILFILL</sequence>
<dbReference type="SUPFAM" id="SSF56112">
    <property type="entry name" value="Protein kinase-like (PK-like)"/>
    <property type="match status" value="1"/>
</dbReference>
<organism evidence="2 3">
    <name type="scientific">Ditylenchus destructor</name>
    <dbReference type="NCBI Taxonomy" id="166010"/>
    <lineage>
        <taxon>Eukaryota</taxon>
        <taxon>Metazoa</taxon>
        <taxon>Ecdysozoa</taxon>
        <taxon>Nematoda</taxon>
        <taxon>Chromadorea</taxon>
        <taxon>Rhabditida</taxon>
        <taxon>Tylenchina</taxon>
        <taxon>Tylenchomorpha</taxon>
        <taxon>Sphaerularioidea</taxon>
        <taxon>Anguinidae</taxon>
        <taxon>Anguininae</taxon>
        <taxon>Ditylenchus</taxon>
    </lineage>
</organism>
<name>A0AAD4QWC5_9BILA</name>
<dbReference type="Proteomes" id="UP001201812">
    <property type="component" value="Unassembled WGS sequence"/>
</dbReference>
<dbReference type="InterPro" id="IPR000719">
    <property type="entry name" value="Prot_kinase_dom"/>
</dbReference>